<keyword evidence="2" id="KW-1185">Reference proteome</keyword>
<dbReference type="EMBL" id="CP150484">
    <property type="protein sequence ID" value="WYW19579.1"/>
    <property type="molecule type" value="Genomic_DNA"/>
</dbReference>
<proteinExistence type="predicted"/>
<evidence type="ECO:0000313" key="1">
    <source>
        <dbReference type="EMBL" id="WYW19579.1"/>
    </source>
</evidence>
<gene>
    <name evidence="1" type="ORF">LCL61_28945</name>
</gene>
<accession>A0ACD5BJF7</accession>
<protein>
    <submittedName>
        <fullName evidence="1">Uncharacterized protein</fullName>
    </submittedName>
</protein>
<organism evidence="1 2">
    <name type="scientific">Amycolatopsis coloradensis</name>
    <dbReference type="NCBI Taxonomy" id="76021"/>
    <lineage>
        <taxon>Bacteria</taxon>
        <taxon>Bacillati</taxon>
        <taxon>Actinomycetota</taxon>
        <taxon>Actinomycetes</taxon>
        <taxon>Pseudonocardiales</taxon>
        <taxon>Pseudonocardiaceae</taxon>
        <taxon>Amycolatopsis</taxon>
    </lineage>
</organism>
<dbReference type="Proteomes" id="UP001456344">
    <property type="component" value="Chromosome"/>
</dbReference>
<name>A0ACD5BJF7_9PSEU</name>
<evidence type="ECO:0000313" key="2">
    <source>
        <dbReference type="Proteomes" id="UP001456344"/>
    </source>
</evidence>
<reference evidence="1" key="1">
    <citation type="submission" date="2023-10" db="EMBL/GenBank/DDBJ databases">
        <title>Whole genome sequencing of actinobacterial strain Amycolatopsis sp. (BCA-696) identifies the underlying plant growth-promoting genes.</title>
        <authorList>
            <person name="Gandham P."/>
            <person name="Vadla N."/>
            <person name="Saji A."/>
            <person name="Srinivas V."/>
            <person name="Ruperao P."/>
            <person name="Selvanayagam S."/>
            <person name="Saxena R.K."/>
            <person name="Rathore A."/>
            <person name="Gopalakrishnan S."/>
            <person name="Thakur V."/>
        </authorList>
    </citation>
    <scope>NUCLEOTIDE SEQUENCE</scope>
    <source>
        <strain evidence="1">BCA-696</strain>
    </source>
</reference>
<sequence>MDPANRTSADVPARPAIAPSGPGLTTRQTRAQWAFAVFSVLNAVVIFPGENAILPLIQSLGFAGYLLGAGITAYCALCFGTSRARGISIVFHLLFIPVQFLFSFPGPLPLAGMVFSAVILGLLRPTFPRLSPGKRKLWVMLHVGLSVSWLGIAISMVVLSTVGYATENAELRHGAYELMHIFDLFIVIPTMMLSIITGLVVSLGSKWGLAKHWWVLLKLVIALGIPAVAIVESQWVQELAERTLDPAAEPGATGLTLMICMIVFSAALWTATYLSVFKPGGKTRWGKKNIERERAIRAGRSAAPTAERAAGQRVGGPEYDAAEHYRGGKN</sequence>